<dbReference type="Proteomes" id="UP001365542">
    <property type="component" value="Unassembled WGS sequence"/>
</dbReference>
<keyword evidence="5" id="KW-0687">Ribonucleoprotein</keyword>
<evidence type="ECO:0000313" key="7">
    <source>
        <dbReference type="EMBL" id="KAK6539921.1"/>
    </source>
</evidence>
<accession>A0AAV9XE37</accession>
<sequence length="397" mass="45260">MNSLTARLSRALFTDLPQATLIPSRRIILTRRRTLHTTPATLKSEDDDKLTAPQQWKKMIWGEAGPADPYKELTPEEREQREIQLLEMEDAKKAQKKAAQTRTEKMKSAAELKETYVPDTDARSMLVVGTRGAFMKKHWDSEHRVWRYLLKRLSNPEEITAAVRRAVVETYTLAITRSKPTAACQWYRGPEYLTSRVRITKTEDEKDFAFDYRTSEIMQRIQDYAVLKQPLPADKVLVESTPVAEGDEWLDMTLGGTSLKFAVVKRSMQLTGLPLTDPVINSITKVGQLVAQFHRIAAHGDRERLAEKLTEDQELTDLPNVSLHPYQLRFTDKERAIGRLETIPIMMAGRLRKEGELIGKGAAKGGRTRVSRSMMRLRARKMRGWGVTGVESYPPIV</sequence>
<dbReference type="GO" id="GO:0005840">
    <property type="term" value="C:ribosome"/>
    <property type="evidence" value="ECO:0007669"/>
    <property type="project" value="UniProtKB-KW"/>
</dbReference>
<gene>
    <name evidence="7" type="ORF">TWF694_008756</name>
</gene>
<comment type="subcellular location">
    <subcellularLocation>
        <location evidence="1">Mitochondrion</location>
    </subcellularLocation>
</comment>
<dbReference type="Pfam" id="PF10501">
    <property type="entry name" value="Ribosomal_L50"/>
    <property type="match status" value="1"/>
</dbReference>
<comment type="caution">
    <text evidence="7">The sequence shown here is derived from an EMBL/GenBank/DDBJ whole genome shotgun (WGS) entry which is preliminary data.</text>
</comment>
<keyword evidence="3" id="KW-0689">Ribosomal protein</keyword>
<keyword evidence="8" id="KW-1185">Reference proteome</keyword>
<dbReference type="GO" id="GO:0005739">
    <property type="term" value="C:mitochondrion"/>
    <property type="evidence" value="ECO:0007669"/>
    <property type="project" value="UniProtKB-SubCell"/>
</dbReference>
<comment type="similarity">
    <text evidence="2">Belongs to the mitochondrion-specific ribosomal protein mL50 family.</text>
</comment>
<evidence type="ECO:0000256" key="6">
    <source>
        <dbReference type="ARBA" id="ARBA00035183"/>
    </source>
</evidence>
<evidence type="ECO:0000256" key="3">
    <source>
        <dbReference type="ARBA" id="ARBA00022980"/>
    </source>
</evidence>
<dbReference type="GO" id="GO:1990904">
    <property type="term" value="C:ribonucleoprotein complex"/>
    <property type="evidence" value="ECO:0007669"/>
    <property type="project" value="UniProtKB-KW"/>
</dbReference>
<evidence type="ECO:0000313" key="8">
    <source>
        <dbReference type="Proteomes" id="UP001365542"/>
    </source>
</evidence>
<dbReference type="InterPro" id="IPR018305">
    <property type="entry name" value="Ribosomal_m50"/>
</dbReference>
<dbReference type="AlphaFoldDB" id="A0AAV9XE37"/>
<name>A0AAV9XE37_9PEZI</name>
<evidence type="ECO:0000256" key="2">
    <source>
        <dbReference type="ARBA" id="ARBA00008860"/>
    </source>
</evidence>
<keyword evidence="4" id="KW-0496">Mitochondrion</keyword>
<evidence type="ECO:0000256" key="4">
    <source>
        <dbReference type="ARBA" id="ARBA00023128"/>
    </source>
</evidence>
<reference evidence="7 8" key="1">
    <citation type="submission" date="2019-10" db="EMBL/GenBank/DDBJ databases">
        <authorList>
            <person name="Palmer J.M."/>
        </authorList>
    </citation>
    <scope>NUCLEOTIDE SEQUENCE [LARGE SCALE GENOMIC DNA]</scope>
    <source>
        <strain evidence="7 8">TWF694</strain>
    </source>
</reference>
<organism evidence="7 8">
    <name type="scientific">Orbilia ellipsospora</name>
    <dbReference type="NCBI Taxonomy" id="2528407"/>
    <lineage>
        <taxon>Eukaryota</taxon>
        <taxon>Fungi</taxon>
        <taxon>Dikarya</taxon>
        <taxon>Ascomycota</taxon>
        <taxon>Pezizomycotina</taxon>
        <taxon>Orbiliomycetes</taxon>
        <taxon>Orbiliales</taxon>
        <taxon>Orbiliaceae</taxon>
        <taxon>Orbilia</taxon>
    </lineage>
</organism>
<evidence type="ECO:0000256" key="5">
    <source>
        <dbReference type="ARBA" id="ARBA00023274"/>
    </source>
</evidence>
<protein>
    <recommendedName>
        <fullName evidence="6">Large ribosomal subunit protein mL50</fullName>
    </recommendedName>
</protein>
<dbReference type="EMBL" id="JAVHJO010000005">
    <property type="protein sequence ID" value="KAK6539921.1"/>
    <property type="molecule type" value="Genomic_DNA"/>
</dbReference>
<evidence type="ECO:0000256" key="1">
    <source>
        <dbReference type="ARBA" id="ARBA00004173"/>
    </source>
</evidence>
<proteinExistence type="inferred from homology"/>